<accession>A0A835R7X9</accession>
<evidence type="ECO:0000256" key="1">
    <source>
        <dbReference type="SAM" id="MobiDB-lite"/>
    </source>
</evidence>
<dbReference type="EMBL" id="JADCNL010000005">
    <property type="protein sequence ID" value="KAG0481032.1"/>
    <property type="molecule type" value="Genomic_DNA"/>
</dbReference>
<sequence>MRLALTSFSPTPRPKPCIVHSHQIPSTPPRVQPLTLPEMNWQALHQPAVLITD</sequence>
<protein>
    <submittedName>
        <fullName evidence="2">Uncharacterized protein</fullName>
    </submittedName>
</protein>
<feature type="region of interest" description="Disordered" evidence="1">
    <location>
        <begin position="1"/>
        <end position="32"/>
    </location>
</feature>
<reference evidence="2 3" key="1">
    <citation type="journal article" date="2020" name="Nat. Food">
        <title>A phased Vanilla planifolia genome enables genetic improvement of flavour and production.</title>
        <authorList>
            <person name="Hasing T."/>
            <person name="Tang H."/>
            <person name="Brym M."/>
            <person name="Khazi F."/>
            <person name="Huang T."/>
            <person name="Chambers A.H."/>
        </authorList>
    </citation>
    <scope>NUCLEOTIDE SEQUENCE [LARGE SCALE GENOMIC DNA]</scope>
    <source>
        <tissue evidence="2">Leaf</tissue>
    </source>
</reference>
<dbReference type="OrthoDB" id="1868781at2759"/>
<organism evidence="2 3">
    <name type="scientific">Vanilla planifolia</name>
    <name type="common">Vanilla</name>
    <dbReference type="NCBI Taxonomy" id="51239"/>
    <lineage>
        <taxon>Eukaryota</taxon>
        <taxon>Viridiplantae</taxon>
        <taxon>Streptophyta</taxon>
        <taxon>Embryophyta</taxon>
        <taxon>Tracheophyta</taxon>
        <taxon>Spermatophyta</taxon>
        <taxon>Magnoliopsida</taxon>
        <taxon>Liliopsida</taxon>
        <taxon>Asparagales</taxon>
        <taxon>Orchidaceae</taxon>
        <taxon>Vanilloideae</taxon>
        <taxon>Vanilleae</taxon>
        <taxon>Vanilla</taxon>
    </lineage>
</organism>
<comment type="caution">
    <text evidence="2">The sequence shown here is derived from an EMBL/GenBank/DDBJ whole genome shotgun (WGS) entry which is preliminary data.</text>
</comment>
<evidence type="ECO:0000313" key="3">
    <source>
        <dbReference type="Proteomes" id="UP000636800"/>
    </source>
</evidence>
<feature type="compositionally biased region" description="Polar residues" evidence="1">
    <location>
        <begin position="1"/>
        <end position="10"/>
    </location>
</feature>
<dbReference type="Proteomes" id="UP000636800">
    <property type="component" value="Chromosome 5"/>
</dbReference>
<name>A0A835R7X9_VANPL</name>
<proteinExistence type="predicted"/>
<dbReference type="AlphaFoldDB" id="A0A835R7X9"/>
<evidence type="ECO:0000313" key="2">
    <source>
        <dbReference type="EMBL" id="KAG0481032.1"/>
    </source>
</evidence>
<keyword evidence="3" id="KW-1185">Reference proteome</keyword>
<gene>
    <name evidence="2" type="ORF">HPP92_011890</name>
</gene>